<comment type="caution">
    <text evidence="1">The sequence shown here is derived from an EMBL/GenBank/DDBJ whole genome shotgun (WGS) entry which is preliminary data.</text>
</comment>
<evidence type="ECO:0008006" key="2">
    <source>
        <dbReference type="Google" id="ProtNLM"/>
    </source>
</evidence>
<sequence length="125" mass="14121">MSDAVRSLQQSKKSFLDLAVESWRFSRLFERLLQKLDADEARKYRGQLAWFVDKREEALRKAGMRTVNAEGEPFDPGVAATSLNAGDFDPEEELVVERMLTPIIMGPDGVERTGTVMLKKKGEES</sequence>
<dbReference type="AlphaFoldDB" id="A0A6B1F649"/>
<evidence type="ECO:0000313" key="1">
    <source>
        <dbReference type="EMBL" id="MYG38840.1"/>
    </source>
</evidence>
<reference evidence="1" key="1">
    <citation type="submission" date="2019-09" db="EMBL/GenBank/DDBJ databases">
        <title>Characterisation of the sponge microbiome using genome-centric metagenomics.</title>
        <authorList>
            <person name="Engelberts J.P."/>
            <person name="Robbins S.J."/>
            <person name="De Goeij J.M."/>
            <person name="Aranda M."/>
            <person name="Bell S.C."/>
            <person name="Webster N.S."/>
        </authorList>
    </citation>
    <scope>NUCLEOTIDE SEQUENCE</scope>
    <source>
        <strain evidence="1">SB0676_bin_10</strain>
    </source>
</reference>
<accession>A0A6B1F649</accession>
<dbReference type="EMBL" id="VYDO01000246">
    <property type="protein sequence ID" value="MYG38840.1"/>
    <property type="molecule type" value="Genomic_DNA"/>
</dbReference>
<name>A0A6B1F649_9SYNE</name>
<proteinExistence type="predicted"/>
<protein>
    <recommendedName>
        <fullName evidence="2">Nucleotide exchange factor GrpE</fullName>
    </recommendedName>
</protein>
<organism evidence="1">
    <name type="scientific">Synechococcus sp. SB0676_bin_10</name>
    <dbReference type="NCBI Taxonomy" id="2604869"/>
    <lineage>
        <taxon>Bacteria</taxon>
        <taxon>Bacillati</taxon>
        <taxon>Cyanobacteriota</taxon>
        <taxon>Cyanophyceae</taxon>
        <taxon>Synechococcales</taxon>
        <taxon>Synechococcaceae</taxon>
        <taxon>Synechococcus</taxon>
    </lineage>
</organism>
<gene>
    <name evidence="1" type="ORF">F4162_07745</name>
</gene>